<dbReference type="GO" id="GO:0003861">
    <property type="term" value="F:3-isopropylmalate dehydratase activity"/>
    <property type="evidence" value="ECO:0007669"/>
    <property type="project" value="UniProtKB-UniRule"/>
</dbReference>
<dbReference type="InterPro" id="IPR000573">
    <property type="entry name" value="AconitaseA/IPMdHydase_ssu_swvl"/>
</dbReference>
<comment type="similarity">
    <text evidence="1 3">Belongs to the LeuD family. LeuD type 2 subfamily.</text>
</comment>
<proteinExistence type="inferred from homology"/>
<dbReference type="InterPro" id="IPR050075">
    <property type="entry name" value="LeuD"/>
</dbReference>
<dbReference type="UniPathway" id="UPA00048">
    <property type="reaction ID" value="UER00071"/>
</dbReference>
<organism evidence="6 7">
    <name type="scientific">Halorubrum ezzemoulense</name>
    <name type="common">Halorubrum chaoviator</name>
    <dbReference type="NCBI Taxonomy" id="337243"/>
    <lineage>
        <taxon>Archaea</taxon>
        <taxon>Methanobacteriati</taxon>
        <taxon>Methanobacteriota</taxon>
        <taxon>Stenosarchaea group</taxon>
        <taxon>Halobacteria</taxon>
        <taxon>Halobacteriales</taxon>
        <taxon>Haloferacaceae</taxon>
        <taxon>Halorubrum</taxon>
    </lineage>
</organism>
<evidence type="ECO:0000313" key="6">
    <source>
        <dbReference type="EMBL" id="OYR57295.1"/>
    </source>
</evidence>
<keyword evidence="2 3" id="KW-0456">Lyase</keyword>
<comment type="function">
    <text evidence="3">Catalyzes the isomerization between 2-isopropylmalate and 3-isopropylmalate, via the formation of 2-isopropylmaleate.</text>
</comment>
<name>A0A256IL95_HALEZ</name>
<evidence type="ECO:0000259" key="5">
    <source>
        <dbReference type="Pfam" id="PF00694"/>
    </source>
</evidence>
<dbReference type="NCBIfam" id="TIGR02087">
    <property type="entry name" value="LEUD_arch"/>
    <property type="match status" value="1"/>
</dbReference>
<keyword evidence="3" id="KW-0100">Branched-chain amino acid biosynthesis</keyword>
<dbReference type="RefSeq" id="WP_094580651.1">
    <property type="nucleotide sequence ID" value="NZ_NHOW01000219.1"/>
</dbReference>
<gene>
    <name evidence="3" type="primary">leuD</name>
    <name evidence="6" type="ORF">DJ83_17225</name>
</gene>
<dbReference type="PANTHER" id="PTHR43345:SF2">
    <property type="entry name" value="3-ISOPROPYLMALATE DEHYDRATASE SMALL SUBUNIT 1"/>
    <property type="match status" value="1"/>
</dbReference>
<dbReference type="CDD" id="cd01577">
    <property type="entry name" value="IPMI_Swivel"/>
    <property type="match status" value="1"/>
</dbReference>
<dbReference type="Proteomes" id="UP000216409">
    <property type="component" value="Unassembled WGS sequence"/>
</dbReference>
<dbReference type="SUPFAM" id="SSF52016">
    <property type="entry name" value="LeuD/IlvD-like"/>
    <property type="match status" value="1"/>
</dbReference>
<evidence type="ECO:0000256" key="3">
    <source>
        <dbReference type="HAMAP-Rule" id="MF_01032"/>
    </source>
</evidence>
<comment type="caution">
    <text evidence="6">The sequence shown here is derived from an EMBL/GenBank/DDBJ whole genome shotgun (WGS) entry which is preliminary data.</text>
</comment>
<dbReference type="AlphaFoldDB" id="A0A256IL95"/>
<evidence type="ECO:0000256" key="2">
    <source>
        <dbReference type="ARBA" id="ARBA00023239"/>
    </source>
</evidence>
<dbReference type="InterPro" id="IPR011827">
    <property type="entry name" value="LeuD_type2/HacB/DmdB"/>
</dbReference>
<dbReference type="Pfam" id="PF00694">
    <property type="entry name" value="Aconitase_C"/>
    <property type="match status" value="1"/>
</dbReference>
<evidence type="ECO:0000313" key="7">
    <source>
        <dbReference type="Proteomes" id="UP000216409"/>
    </source>
</evidence>
<dbReference type="EMBL" id="NHOW01000219">
    <property type="protein sequence ID" value="OYR57295.1"/>
    <property type="molecule type" value="Genomic_DNA"/>
</dbReference>
<evidence type="ECO:0000256" key="1">
    <source>
        <dbReference type="ARBA" id="ARBA00009869"/>
    </source>
</evidence>
<dbReference type="GO" id="GO:0009098">
    <property type="term" value="P:L-leucine biosynthetic process"/>
    <property type="evidence" value="ECO:0007669"/>
    <property type="project" value="UniProtKB-UniRule"/>
</dbReference>
<feature type="region of interest" description="Disordered" evidence="4">
    <location>
        <begin position="1"/>
        <end position="21"/>
    </location>
</feature>
<feature type="domain" description="Aconitase A/isopropylmalate dehydratase small subunit swivel" evidence="5">
    <location>
        <begin position="64"/>
        <end position="109"/>
    </location>
</feature>
<comment type="pathway">
    <text evidence="3">Amino-acid biosynthesis; L-leucine biosynthesis; L-leucine from 3-methyl-2-oxobutanoate: step 2/4.</text>
</comment>
<dbReference type="InterPro" id="IPR033940">
    <property type="entry name" value="IPMI_Swivel"/>
</dbReference>
<sequence>MSDADRDIDTTEPGRAWTFGDNIDTDQIIPSRFLVSSDPAELGENAFNDLRPEFAPNVADGDFVVGGHNFGSGSSREHAPLSLLGSGVDGIVAQSFARIFFRNGINLGLPVLICPDADRIDDGDEISFRLDEGAVINHTADERYDADPLPEFLQSLVDSGGLEPYTRAKLGSE</sequence>
<evidence type="ECO:0000256" key="4">
    <source>
        <dbReference type="SAM" id="MobiDB-lite"/>
    </source>
</evidence>
<reference evidence="6 7" key="1">
    <citation type="journal article" date="2014" name="Front. Microbiol.">
        <title>Population and genomic analysis of the genus Halorubrum.</title>
        <authorList>
            <person name="Fullmer M.S."/>
            <person name="Soucy S.M."/>
            <person name="Swithers K.S."/>
            <person name="Makkay A.M."/>
            <person name="Wheeler R."/>
            <person name="Ventosa A."/>
            <person name="Gogarten J.P."/>
            <person name="Papke R.T."/>
        </authorList>
    </citation>
    <scope>NUCLEOTIDE SEQUENCE [LARGE SCALE GENOMIC DNA]</scope>
    <source>
        <strain evidence="6 7">LD3</strain>
    </source>
</reference>
<keyword evidence="3" id="KW-0432">Leucine biosynthesis</keyword>
<keyword evidence="3" id="KW-0028">Amino-acid biosynthesis</keyword>
<accession>A0A256IL95</accession>
<comment type="catalytic activity">
    <reaction evidence="3">
        <text>(2R,3S)-3-isopropylmalate = (2S)-2-isopropylmalate</text>
        <dbReference type="Rhea" id="RHEA:32287"/>
        <dbReference type="ChEBI" id="CHEBI:1178"/>
        <dbReference type="ChEBI" id="CHEBI:35121"/>
        <dbReference type="EC" id="4.2.1.33"/>
    </reaction>
</comment>
<protein>
    <recommendedName>
        <fullName evidence="3">3-isopropylmalate dehydratase small subunit</fullName>
        <ecNumber evidence="3">4.2.1.33</ecNumber>
    </recommendedName>
    <alternativeName>
        <fullName evidence="3">Alpha-IPM isomerase</fullName>
        <shortName evidence="3">IPMI</shortName>
    </alternativeName>
    <alternativeName>
        <fullName evidence="3">Isopropylmalate isomerase</fullName>
    </alternativeName>
</protein>
<dbReference type="EC" id="4.2.1.33" evidence="3"/>
<dbReference type="HAMAP" id="MF_01032">
    <property type="entry name" value="LeuD_type2"/>
    <property type="match status" value="1"/>
</dbReference>
<dbReference type="Gene3D" id="3.20.19.10">
    <property type="entry name" value="Aconitase, domain 4"/>
    <property type="match status" value="1"/>
</dbReference>
<dbReference type="PANTHER" id="PTHR43345">
    <property type="entry name" value="3-ISOPROPYLMALATE DEHYDRATASE SMALL SUBUNIT 2-RELATED-RELATED"/>
    <property type="match status" value="1"/>
</dbReference>
<comment type="subunit">
    <text evidence="3">Heterodimer of LeuC and LeuD.</text>
</comment>
<dbReference type="InterPro" id="IPR015928">
    <property type="entry name" value="Aconitase/3IPM_dehydase_swvl"/>
</dbReference>